<reference evidence="9 10" key="1">
    <citation type="journal article" date="2016" name="Mol. Biol. Evol.">
        <title>Comparative Genomics of Early-Diverging Mushroom-Forming Fungi Provides Insights into the Origins of Lignocellulose Decay Capabilities.</title>
        <authorList>
            <person name="Nagy L.G."/>
            <person name="Riley R."/>
            <person name="Tritt A."/>
            <person name="Adam C."/>
            <person name="Daum C."/>
            <person name="Floudas D."/>
            <person name="Sun H."/>
            <person name="Yadav J.S."/>
            <person name="Pangilinan J."/>
            <person name="Larsson K.H."/>
            <person name="Matsuura K."/>
            <person name="Barry K."/>
            <person name="Labutti K."/>
            <person name="Kuo R."/>
            <person name="Ohm R.A."/>
            <person name="Bhattacharya S.S."/>
            <person name="Shirouzu T."/>
            <person name="Yoshinaga Y."/>
            <person name="Martin F.M."/>
            <person name="Grigoriev I.V."/>
            <person name="Hibbett D.S."/>
        </authorList>
    </citation>
    <scope>NUCLEOTIDE SEQUENCE [LARGE SCALE GENOMIC DNA]</scope>
    <source>
        <strain evidence="9 10">CBS 109695</strain>
    </source>
</reference>
<accession>A0A166S719</accession>
<name>A0A166S719_9AGAM</name>
<dbReference type="InterPro" id="IPR000086">
    <property type="entry name" value="NUDIX_hydrolase_dom"/>
</dbReference>
<sequence>MAPAPSLEKQYMSSASAPKKMPMAPRPSASILLISPTNEILLLHRVRTSSAFPSAHVFPGGNLSASQDGAIPAPDAPDCHVDGPAYRIGAIRECFEESGILLARTKEGRFLDVPEAERERARKEIHAERLRFVDWVEGLGGVVDSNSLVPFTRWITPTNVPKRFSTQMYIYWLDLPSSASSSTPSPALDLPTTSEAIIPIPTSDGGLEHTAALFAPLETWLRQASANEIILFPPQFYLMHLLAPFLAPSPSSSRKLSTNELQAQRTAAMAFVVGDGDGRGVTWADKVMSPVGLFMRKGDGRSVLALDKPGPELADSGRTGDWDRVVLAKFGKGGPTDVEVRTRKDVLEEERAAGREKGKL</sequence>
<dbReference type="InterPro" id="IPR015797">
    <property type="entry name" value="NUDIX_hydrolase-like_dom_sf"/>
</dbReference>
<organism evidence="9 10">
    <name type="scientific">Athelia psychrophila</name>
    <dbReference type="NCBI Taxonomy" id="1759441"/>
    <lineage>
        <taxon>Eukaryota</taxon>
        <taxon>Fungi</taxon>
        <taxon>Dikarya</taxon>
        <taxon>Basidiomycota</taxon>
        <taxon>Agaricomycotina</taxon>
        <taxon>Agaricomycetes</taxon>
        <taxon>Agaricomycetidae</taxon>
        <taxon>Atheliales</taxon>
        <taxon>Atheliaceae</taxon>
        <taxon>Athelia</taxon>
    </lineage>
</organism>
<comment type="cofactor">
    <cofactor evidence="1">
        <name>Mn(2+)</name>
        <dbReference type="ChEBI" id="CHEBI:29035"/>
    </cofactor>
</comment>
<dbReference type="OrthoDB" id="1695362at2759"/>
<dbReference type="PROSITE" id="PS51462">
    <property type="entry name" value="NUDIX"/>
    <property type="match status" value="1"/>
</dbReference>
<dbReference type="GO" id="GO:0016818">
    <property type="term" value="F:hydrolase activity, acting on acid anhydrides, in phosphorus-containing anhydrides"/>
    <property type="evidence" value="ECO:0007669"/>
    <property type="project" value="InterPro"/>
</dbReference>
<proteinExistence type="predicted"/>
<dbReference type="GO" id="GO:0046872">
    <property type="term" value="F:metal ion binding"/>
    <property type="evidence" value="ECO:0007669"/>
    <property type="project" value="UniProtKB-KW"/>
</dbReference>
<keyword evidence="3" id="KW-0479">Metal-binding</keyword>
<gene>
    <name evidence="9" type="ORF">FIBSPDRAFT_947095</name>
</gene>
<evidence type="ECO:0000256" key="1">
    <source>
        <dbReference type="ARBA" id="ARBA00001936"/>
    </source>
</evidence>
<dbReference type="Gene3D" id="3.90.79.10">
    <property type="entry name" value="Nucleoside Triphosphate Pyrophosphohydrolase"/>
    <property type="match status" value="1"/>
</dbReference>
<evidence type="ECO:0000256" key="3">
    <source>
        <dbReference type="ARBA" id="ARBA00022723"/>
    </source>
</evidence>
<feature type="region of interest" description="Disordered" evidence="7">
    <location>
        <begin position="1"/>
        <end position="24"/>
    </location>
</feature>
<keyword evidence="6" id="KW-0464">Manganese</keyword>
<dbReference type="GO" id="GO:0005739">
    <property type="term" value="C:mitochondrion"/>
    <property type="evidence" value="ECO:0007669"/>
    <property type="project" value="TreeGrafter"/>
</dbReference>
<evidence type="ECO:0000256" key="4">
    <source>
        <dbReference type="ARBA" id="ARBA00022801"/>
    </source>
</evidence>
<evidence type="ECO:0000256" key="2">
    <source>
        <dbReference type="ARBA" id="ARBA00001946"/>
    </source>
</evidence>
<dbReference type="PANTHER" id="PTHR12318:SF0">
    <property type="entry name" value="ACYL-COENZYME A DIPHOSPHATASE NUDT19"/>
    <property type="match status" value="1"/>
</dbReference>
<evidence type="ECO:0000259" key="8">
    <source>
        <dbReference type="PROSITE" id="PS51462"/>
    </source>
</evidence>
<evidence type="ECO:0000256" key="6">
    <source>
        <dbReference type="ARBA" id="ARBA00023211"/>
    </source>
</evidence>
<feature type="domain" description="Nudix hydrolase" evidence="8">
    <location>
        <begin position="24"/>
        <end position="238"/>
    </location>
</feature>
<evidence type="ECO:0000256" key="7">
    <source>
        <dbReference type="SAM" id="MobiDB-lite"/>
    </source>
</evidence>
<dbReference type="PANTHER" id="PTHR12318">
    <property type="entry name" value="TESTOSTERONE-REGULATED PROTEIN RP2"/>
    <property type="match status" value="1"/>
</dbReference>
<dbReference type="Proteomes" id="UP000076532">
    <property type="component" value="Unassembled WGS sequence"/>
</dbReference>
<evidence type="ECO:0000256" key="5">
    <source>
        <dbReference type="ARBA" id="ARBA00022842"/>
    </source>
</evidence>
<dbReference type="AlphaFoldDB" id="A0A166S719"/>
<keyword evidence="5" id="KW-0460">Magnesium</keyword>
<keyword evidence="4" id="KW-0378">Hydrolase</keyword>
<comment type="cofactor">
    <cofactor evidence="2">
        <name>Mg(2+)</name>
        <dbReference type="ChEBI" id="CHEBI:18420"/>
    </cofactor>
</comment>
<evidence type="ECO:0000313" key="9">
    <source>
        <dbReference type="EMBL" id="KZP29089.1"/>
    </source>
</evidence>
<evidence type="ECO:0000313" key="10">
    <source>
        <dbReference type="Proteomes" id="UP000076532"/>
    </source>
</evidence>
<dbReference type="STRING" id="436010.A0A166S719"/>
<dbReference type="CDD" id="cd18870">
    <property type="entry name" value="NUDIX_AcylCoAdiphos_Nudt19"/>
    <property type="match status" value="1"/>
</dbReference>
<dbReference type="InterPro" id="IPR039121">
    <property type="entry name" value="NUDT19"/>
</dbReference>
<dbReference type="SUPFAM" id="SSF55811">
    <property type="entry name" value="Nudix"/>
    <property type="match status" value="1"/>
</dbReference>
<keyword evidence="10" id="KW-1185">Reference proteome</keyword>
<dbReference type="EMBL" id="KV417500">
    <property type="protein sequence ID" value="KZP29089.1"/>
    <property type="molecule type" value="Genomic_DNA"/>
</dbReference>
<protein>
    <recommendedName>
        <fullName evidence="8">Nudix hydrolase domain-containing protein</fullName>
    </recommendedName>
</protein>